<dbReference type="InterPro" id="IPR030662">
    <property type="entry name" value="DPH6/MJ0570"/>
</dbReference>
<accession>F0VFC3</accession>
<evidence type="ECO:0000256" key="8">
    <source>
        <dbReference type="ARBA" id="ARBA00031552"/>
    </source>
</evidence>
<keyword evidence="6 13" id="KW-0067">ATP-binding</keyword>
<dbReference type="InterPro" id="IPR002761">
    <property type="entry name" value="Diphthami_syn_dom"/>
</dbReference>
<evidence type="ECO:0000313" key="14">
    <source>
        <dbReference type="Proteomes" id="UP000007494"/>
    </source>
</evidence>
<keyword evidence="14" id="KW-1185">Reference proteome</keyword>
<feature type="compositionally biased region" description="Acidic residues" evidence="10">
    <location>
        <begin position="1175"/>
        <end position="1190"/>
    </location>
</feature>
<feature type="compositionally biased region" description="Basic and acidic residues" evidence="10">
    <location>
        <begin position="830"/>
        <end position="839"/>
    </location>
</feature>
<feature type="region of interest" description="Disordered" evidence="10">
    <location>
        <begin position="750"/>
        <end position="772"/>
    </location>
</feature>
<evidence type="ECO:0000256" key="5">
    <source>
        <dbReference type="ARBA" id="ARBA00022741"/>
    </source>
</evidence>
<name>F0VFC3_NEOCL</name>
<evidence type="ECO:0000256" key="1">
    <source>
        <dbReference type="ARBA" id="ARBA00005156"/>
    </source>
</evidence>
<comment type="catalytic activity">
    <reaction evidence="9">
        <text>diphthine-[translation elongation factor 2] + NH4(+) + ATP = diphthamide-[translation elongation factor 2] + AMP + diphosphate + H(+)</text>
        <dbReference type="Rhea" id="RHEA:19753"/>
        <dbReference type="Rhea" id="RHEA-COMP:10172"/>
        <dbReference type="Rhea" id="RHEA-COMP:10174"/>
        <dbReference type="ChEBI" id="CHEBI:15378"/>
        <dbReference type="ChEBI" id="CHEBI:16692"/>
        <dbReference type="ChEBI" id="CHEBI:28938"/>
        <dbReference type="ChEBI" id="CHEBI:30616"/>
        <dbReference type="ChEBI" id="CHEBI:33019"/>
        <dbReference type="ChEBI" id="CHEBI:82696"/>
        <dbReference type="ChEBI" id="CHEBI:456215"/>
        <dbReference type="EC" id="6.3.1.14"/>
    </reaction>
</comment>
<feature type="domain" description="Diphthamide synthase" evidence="11">
    <location>
        <begin position="37"/>
        <end position="257"/>
    </location>
</feature>
<feature type="region of interest" description="Disordered" evidence="10">
    <location>
        <begin position="1604"/>
        <end position="1661"/>
    </location>
</feature>
<dbReference type="RefSeq" id="XP_003882449.1">
    <property type="nucleotide sequence ID" value="XM_003882400.1"/>
</dbReference>
<evidence type="ECO:0000256" key="4">
    <source>
        <dbReference type="ARBA" id="ARBA00022598"/>
    </source>
</evidence>
<feature type="compositionally biased region" description="Polar residues" evidence="10">
    <location>
        <begin position="573"/>
        <end position="586"/>
    </location>
</feature>
<feature type="compositionally biased region" description="Basic and acidic residues" evidence="10">
    <location>
        <begin position="1616"/>
        <end position="1625"/>
    </location>
</feature>
<dbReference type="NCBIfam" id="TIGR00290">
    <property type="entry name" value="MJ0570_dom"/>
    <property type="match status" value="1"/>
</dbReference>
<feature type="compositionally biased region" description="Basic and acidic residues" evidence="10">
    <location>
        <begin position="1317"/>
        <end position="1326"/>
    </location>
</feature>
<feature type="region of interest" description="Disordered" evidence="10">
    <location>
        <begin position="1778"/>
        <end position="1802"/>
    </location>
</feature>
<evidence type="ECO:0000313" key="13">
    <source>
        <dbReference type="EMBL" id="CEL66389.1"/>
    </source>
</evidence>
<feature type="compositionally biased region" description="Polar residues" evidence="10">
    <location>
        <begin position="287"/>
        <end position="300"/>
    </location>
</feature>
<dbReference type="EMBL" id="LN714481">
    <property type="protein sequence ID" value="CEL66389.1"/>
    <property type="molecule type" value="Genomic_DNA"/>
</dbReference>
<feature type="compositionally biased region" description="Low complexity" evidence="10">
    <location>
        <begin position="322"/>
        <end position="336"/>
    </location>
</feature>
<feature type="region of interest" description="Disordered" evidence="10">
    <location>
        <begin position="1231"/>
        <end position="1284"/>
    </location>
</feature>
<protein>
    <recommendedName>
        <fullName evidence="3">Diphthine--ammonia ligase</fullName>
        <ecNumber evidence="2">6.3.1.14</ecNumber>
    </recommendedName>
    <alternativeName>
        <fullName evidence="7">Diphthamide synthase</fullName>
    </alternativeName>
    <alternativeName>
        <fullName evidence="8">Diphthamide synthetase</fullName>
    </alternativeName>
</protein>
<feature type="compositionally biased region" description="Basic and acidic residues" evidence="10">
    <location>
        <begin position="909"/>
        <end position="918"/>
    </location>
</feature>
<feature type="compositionally biased region" description="Basic and acidic residues" evidence="10">
    <location>
        <begin position="1100"/>
        <end position="1126"/>
    </location>
</feature>
<dbReference type="InterPro" id="IPR014729">
    <property type="entry name" value="Rossmann-like_a/b/a_fold"/>
</dbReference>
<feature type="region of interest" description="Disordered" evidence="10">
    <location>
        <begin position="1313"/>
        <end position="1344"/>
    </location>
</feature>
<feature type="compositionally biased region" description="Low complexity" evidence="10">
    <location>
        <begin position="751"/>
        <end position="772"/>
    </location>
</feature>
<keyword evidence="4" id="KW-0436">Ligase</keyword>
<feature type="compositionally biased region" description="Low complexity" evidence="10">
    <location>
        <begin position="1006"/>
        <end position="1025"/>
    </location>
</feature>
<reference evidence="12" key="2">
    <citation type="submission" date="2011-03" db="EMBL/GenBank/DDBJ databases">
        <title>Comparative genomics and transcriptomics of Neospora caninum and Toxoplasma gondii.</title>
        <authorList>
            <person name="Reid A.J."/>
            <person name="Sohal A."/>
            <person name="Harris D."/>
            <person name="Quail M."/>
            <person name="Sanders M."/>
            <person name="Berriman M."/>
            <person name="Wastling J.M."/>
            <person name="Pain A."/>
        </authorList>
    </citation>
    <scope>NUCLEOTIDE SEQUENCE</scope>
    <source>
        <strain evidence="12">Liverpool</strain>
    </source>
</reference>
<dbReference type="GO" id="GO:0017178">
    <property type="term" value="F:diphthine-ammonia ligase activity"/>
    <property type="evidence" value="ECO:0007669"/>
    <property type="project" value="UniProtKB-EC"/>
</dbReference>
<gene>
    <name evidence="13" type="ORF">BN1204_022060</name>
    <name evidence="12" type="ORF">NCLIV_022060</name>
</gene>
<feature type="compositionally biased region" description="Basic and acidic residues" evidence="10">
    <location>
        <begin position="337"/>
        <end position="349"/>
    </location>
</feature>
<dbReference type="EC" id="6.3.1.14" evidence="2"/>
<dbReference type="PANTHER" id="PTHR12196:SF2">
    <property type="entry name" value="DIPHTHINE--AMMONIA LIGASE"/>
    <property type="match status" value="1"/>
</dbReference>
<feature type="region of interest" description="Disordered" evidence="10">
    <location>
        <begin position="899"/>
        <end position="943"/>
    </location>
</feature>
<evidence type="ECO:0000313" key="12">
    <source>
        <dbReference type="EMBL" id="CBZ52417.1"/>
    </source>
</evidence>
<dbReference type="FunFam" id="3.40.50.620:FF:000145">
    <property type="entry name" value="ATP-binding domain containing protein"/>
    <property type="match status" value="1"/>
</dbReference>
<dbReference type="GeneID" id="13444419"/>
<dbReference type="GO" id="GO:0005524">
    <property type="term" value="F:ATP binding"/>
    <property type="evidence" value="ECO:0007669"/>
    <property type="project" value="UniProtKB-KW"/>
</dbReference>
<dbReference type="PANTHER" id="PTHR12196">
    <property type="entry name" value="DOMAIN OF UNKNOWN FUNCTION 71 DUF71 -CONTAINING PROTEIN"/>
    <property type="match status" value="1"/>
</dbReference>
<feature type="region of interest" description="Disordered" evidence="10">
    <location>
        <begin position="1690"/>
        <end position="1728"/>
    </location>
</feature>
<feature type="region of interest" description="Disordered" evidence="10">
    <location>
        <begin position="287"/>
        <end position="383"/>
    </location>
</feature>
<reference evidence="12" key="1">
    <citation type="submission" date="2011-02" db="EMBL/GenBank/DDBJ databases">
        <authorList>
            <person name="Aslett M."/>
        </authorList>
    </citation>
    <scope>NUCLEOTIDE SEQUENCE</scope>
    <source>
        <strain evidence="12">Liverpool</strain>
    </source>
</reference>
<feature type="region of interest" description="Disordered" evidence="10">
    <location>
        <begin position="974"/>
        <end position="1037"/>
    </location>
</feature>
<reference evidence="13" key="4">
    <citation type="journal article" date="2015" name="PLoS ONE">
        <title>Comprehensive Evaluation of Toxoplasma gondii VEG and Neospora caninum LIV Genomes with Tachyzoite Stage Transcriptome and Proteome Defines Novel Transcript Features.</title>
        <authorList>
            <person name="Ramaprasad A."/>
            <person name="Mourier T."/>
            <person name="Naeem R."/>
            <person name="Malas T.B."/>
            <person name="Moussa E."/>
            <person name="Panigrahi A."/>
            <person name="Vermont S.J."/>
            <person name="Otto T.D."/>
            <person name="Wastling J."/>
            <person name="Pain A."/>
        </authorList>
    </citation>
    <scope>NUCLEOTIDE SEQUENCE</scope>
    <source>
        <strain evidence="13">Liverpool</strain>
    </source>
</reference>
<feature type="region of interest" description="Disordered" evidence="10">
    <location>
        <begin position="1440"/>
        <end position="1470"/>
    </location>
</feature>
<feature type="compositionally biased region" description="Basic and acidic residues" evidence="10">
    <location>
        <begin position="356"/>
        <end position="370"/>
    </location>
</feature>
<dbReference type="GO" id="GO:0017183">
    <property type="term" value="P:protein histidyl modification to diphthamide"/>
    <property type="evidence" value="ECO:0007669"/>
    <property type="project" value="TreeGrafter"/>
</dbReference>
<feature type="region of interest" description="Disordered" evidence="10">
    <location>
        <begin position="573"/>
        <end position="615"/>
    </location>
</feature>
<feature type="compositionally biased region" description="Polar residues" evidence="10">
    <location>
        <begin position="1604"/>
        <end position="1615"/>
    </location>
</feature>
<dbReference type="Pfam" id="PF01902">
    <property type="entry name" value="Diphthami_syn_2"/>
    <property type="match status" value="1"/>
</dbReference>
<feature type="region of interest" description="Disordered" evidence="10">
    <location>
        <begin position="467"/>
        <end position="510"/>
    </location>
</feature>
<dbReference type="CDD" id="cd01994">
    <property type="entry name" value="AANH_PF0828-like"/>
    <property type="match status" value="1"/>
</dbReference>
<proteinExistence type="predicted"/>
<comment type="pathway">
    <text evidence="1">Protein modification; peptidyl-diphthamide biosynthesis.</text>
</comment>
<evidence type="ECO:0000256" key="7">
    <source>
        <dbReference type="ARBA" id="ARBA00029814"/>
    </source>
</evidence>
<dbReference type="EMBL" id="FR823388">
    <property type="protein sequence ID" value="CBZ52417.1"/>
    <property type="molecule type" value="Genomic_DNA"/>
</dbReference>
<dbReference type="eggNOG" id="KOG2316">
    <property type="taxonomic scope" value="Eukaryota"/>
</dbReference>
<evidence type="ECO:0000256" key="6">
    <source>
        <dbReference type="ARBA" id="ARBA00022840"/>
    </source>
</evidence>
<feature type="compositionally biased region" description="Basic and acidic residues" evidence="10">
    <location>
        <begin position="1193"/>
        <end position="1207"/>
    </location>
</feature>
<dbReference type="SUPFAM" id="SSF52402">
    <property type="entry name" value="Adenine nucleotide alpha hydrolases-like"/>
    <property type="match status" value="1"/>
</dbReference>
<organism evidence="12 14">
    <name type="scientific">Neospora caninum (strain Liverpool)</name>
    <dbReference type="NCBI Taxonomy" id="572307"/>
    <lineage>
        <taxon>Eukaryota</taxon>
        <taxon>Sar</taxon>
        <taxon>Alveolata</taxon>
        <taxon>Apicomplexa</taxon>
        <taxon>Conoidasida</taxon>
        <taxon>Coccidia</taxon>
        <taxon>Eucoccidiorida</taxon>
        <taxon>Eimeriorina</taxon>
        <taxon>Sarcocystidae</taxon>
        <taxon>Neospora</taxon>
    </lineage>
</organism>
<feature type="region of interest" description="Disordered" evidence="10">
    <location>
        <begin position="1517"/>
        <end position="1552"/>
    </location>
</feature>
<dbReference type="Gene3D" id="3.40.50.620">
    <property type="entry name" value="HUPs"/>
    <property type="match status" value="1"/>
</dbReference>
<sequence>MASPSPEASSPYPEASVSTASFLSSSPVSGVHGQDFVALVSGGKDSVYSIRFALALGHRLRGVAYLRPPAAVIEADSFMYQSVGAELVADIARCMHVPLVVRTIDGKPIATDSVGYEATQGDEVEDLFALLQDVKTRFPAVTAVSAGAILSDYQRQRVENVCRRLQLQPFFFLWHRAQSPLLHEMAAWGLDAVLVKTAAWGLNAQHLGETIGALAKSFGKMEKEFGFHSCGEGGEYETVVVDCPLFEDALLIDRWRLVVHSPDAFAPVLLLQAQTWQRAAKRGRSSADSVGAQAQESVASENGFDGGSALEREERPRQRQNAFALPARAAAEAAKLAADKARREEKDGESTDSAEDDKGERGDRNSHAETFEGGAPGAKGSVLTETERWPLSRDSGRNGLPPCACRPGFASGSSCPACAFLEDLTALKFYLSAASPQRLARWSCRYTRAAAQLASLSSRHAAASSSARASLQGPCLPQSPPDGLRGEQRATRQPAPHPRNEAQGTIAVDAGERRPVRYRVTAERSGQRVLLHAVLVLGEDAKTAEPAVRNGATRHGDCTVSSLPRVRWSSQVGTSSFLEKSGNSACGSEASDGFLQEEQEGSGDPESGRGRRLRGVRKAKDTCAVEATAPADENAAARVLPSLIVGSLRDLLGAEPLGWDACRHEDTGKTLPERKATANPGKVLPVAHLLCVAFSPLLGNPSETYSCLSETPTGDSATLCPSLARQPGREGTRDELEELTGVRTCGTACVSTPSDPYPTSSPSSPSSAAGSFSGELLDARRLVEEVLLALQGSAGHPFPVTTLCVPAVPVSRGQETVPLLRLALELDEGARNDESERGQRLSPGAPSLLAGEGGETREGRFFFSPSFFLPEASRRFKEPFATRSLNLWVPPLTVLPTMPPPLRTADPSLGERRQREELEAGDCDAGRERHKARPQERETRTPGCSFSLASTLCQAATYTRHEHLWEVYRDTEMGDAGDETRNASTLCCESQRGPGRDGPQRPLAVSSPSTARHSSSTPSARRAPSVTGPTSPASPRVRCVASTSLPYSEILLGGVCGHLPHSGLLPLSSACSVPVGASESPDSPVAFDRDRTRAGEVAVRAETRHKAEWSKTSPDDATKDETKEELETGGVNADIDERLPSREGLDLALEVAAAARNLLHTARLAGAEPGKPQEAGDEGEDDSESDEELASVEQKRGSERQSGDWEHLTSPLPAPPPLVFAFSSLREATQVSRGLVESRRRASLSGRKNEGEEGERAREAAEPQTEAGPGQKRDKTTGSALARRSDLRSLASSAISSLLAGVRSQLEGLLDPQFSRSAERDEEQTTRQRHVRGGGEKEDGTHVSPETPACALCSSQDVNPLAAPASSGFVLSSLPSSSSPSCSPRLPSPSSLPSNVFCSRCVGATTLVVPAQVVSVQGGGHVSLWALGVRGAAREFSGAGEGTPAGLWRRDQLPRRQAGAGPFVSSRQRCTDSAQDCDEAATGDRGIVNAAKGERTKDRPREAWSLWVSGGRAGGRWTKTVEASTRSGAADDVESRADKSGEPPSETKAPGHWNVEVKFSALLEGGDDSPHCTRETETDARSSGYLGATWAAAVVTAARKVSRQSFCLDSQSSREASGDKGPSGDKEEENMATESERDTRRGKINGGETDEKDEGDRKETVGENVEEWLSVLMGGVVDAVLTLDRWTRRDRREDTDSVENQGQNKTFGKGRQEANPDSGECLSEGGSHAPNPLGDAGWCAYVLYVPPALSLSSPASWEGGCWEAAFRRLFSERMEKLRVKPRDSSSSPRETEQAACAADSEKRNAGSPQVSVALVFVPVLGLEQAEGCAPTAAQVVIVRDGGRLSCV</sequence>
<feature type="region of interest" description="Disordered" evidence="10">
    <location>
        <begin position="1163"/>
        <end position="1214"/>
    </location>
</feature>
<dbReference type="OrthoDB" id="332586at2759"/>
<dbReference type="OMA" id="FFLWHRA"/>
<dbReference type="FunFam" id="3.90.1490.10:FF:000001">
    <property type="entry name" value="Diphthine--ammonia ligase"/>
    <property type="match status" value="1"/>
</dbReference>
<feature type="region of interest" description="Disordered" evidence="10">
    <location>
        <begin position="1100"/>
        <end position="1137"/>
    </location>
</feature>
<feature type="region of interest" description="Disordered" evidence="10">
    <location>
        <begin position="830"/>
        <end position="853"/>
    </location>
</feature>
<dbReference type="InParanoid" id="F0VFC3"/>
<evidence type="ECO:0000259" key="11">
    <source>
        <dbReference type="Pfam" id="PF01902"/>
    </source>
</evidence>
<dbReference type="Gene3D" id="3.90.1490.10">
    <property type="entry name" value="putative n-type atp pyrophosphatase, domain 2"/>
    <property type="match status" value="1"/>
</dbReference>
<dbReference type="VEuPathDB" id="ToxoDB:NCLIV_022060"/>
<reference evidence="14" key="3">
    <citation type="journal article" date="2012" name="PLoS Pathog.">
        <title>Comparative genomics of the apicomplexan parasites Toxoplasma gondii and Neospora caninum: Coccidia differing in host range and transmission strategy.</title>
        <authorList>
            <person name="Reid A.J."/>
            <person name="Vermont S.J."/>
            <person name="Cotton J.A."/>
            <person name="Harris D."/>
            <person name="Hill-Cawthorne G.A."/>
            <person name="Konen-Waisman S."/>
            <person name="Latham S.M."/>
            <person name="Mourier T."/>
            <person name="Norton R."/>
            <person name="Quail M.A."/>
            <person name="Sanders M."/>
            <person name="Shanmugam D."/>
            <person name="Sohal A."/>
            <person name="Wasmuth J.D."/>
            <person name="Brunk B."/>
            <person name="Grigg M.E."/>
            <person name="Howard J.C."/>
            <person name="Parkinson J."/>
            <person name="Roos D.S."/>
            <person name="Trees A.J."/>
            <person name="Berriman M."/>
            <person name="Pain A."/>
            <person name="Wastling J.M."/>
        </authorList>
    </citation>
    <scope>NUCLEOTIDE SEQUENCE [LARGE SCALE GENOMIC DNA]</scope>
    <source>
        <strain evidence="14">Liverpool</strain>
    </source>
</reference>
<evidence type="ECO:0000256" key="10">
    <source>
        <dbReference type="SAM" id="MobiDB-lite"/>
    </source>
</evidence>
<evidence type="ECO:0000256" key="9">
    <source>
        <dbReference type="ARBA" id="ARBA00048108"/>
    </source>
</evidence>
<dbReference type="Proteomes" id="UP000007494">
    <property type="component" value="Chromosome VIIa"/>
</dbReference>
<keyword evidence="5" id="KW-0547">Nucleotide-binding</keyword>
<feature type="compositionally biased region" description="Basic and acidic residues" evidence="10">
    <location>
        <begin position="1247"/>
        <end position="1261"/>
    </location>
</feature>
<evidence type="ECO:0000256" key="2">
    <source>
        <dbReference type="ARBA" id="ARBA00012089"/>
    </source>
</evidence>
<evidence type="ECO:0000256" key="3">
    <source>
        <dbReference type="ARBA" id="ARBA00018426"/>
    </source>
</evidence>